<dbReference type="InterPro" id="IPR055797">
    <property type="entry name" value="DUF7373"/>
</dbReference>
<gene>
    <name evidence="4" type="ORF">MPHL21000_15590</name>
</gene>
<evidence type="ECO:0000313" key="4">
    <source>
        <dbReference type="EMBL" id="KAB7754785.1"/>
    </source>
</evidence>
<dbReference type="GeneID" id="74300467"/>
<evidence type="ECO:0000313" key="5">
    <source>
        <dbReference type="Proteomes" id="UP000325690"/>
    </source>
</evidence>
<dbReference type="RefSeq" id="WP_061483080.1">
    <property type="nucleotide sequence ID" value="NZ_ANBO01000012.1"/>
</dbReference>
<feature type="domain" description="DUF7373" evidence="3">
    <location>
        <begin position="231"/>
        <end position="380"/>
    </location>
</feature>
<dbReference type="Pfam" id="PF24088">
    <property type="entry name" value="DUF7373"/>
    <property type="match status" value="1"/>
</dbReference>
<dbReference type="InterPro" id="IPR056463">
    <property type="entry name" value="DUF7373_C"/>
</dbReference>
<evidence type="ECO:0000256" key="1">
    <source>
        <dbReference type="SAM" id="MobiDB-lite"/>
    </source>
</evidence>
<comment type="caution">
    <text evidence="4">The sequence shown here is derived from an EMBL/GenBank/DDBJ whole genome shotgun (WGS) entry which is preliminary data.</text>
</comment>
<evidence type="ECO:0000259" key="3">
    <source>
        <dbReference type="Pfam" id="PF24092"/>
    </source>
</evidence>
<keyword evidence="5" id="KW-1185">Reference proteome</keyword>
<evidence type="ECO:0000259" key="2">
    <source>
        <dbReference type="Pfam" id="PF24088"/>
    </source>
</evidence>
<dbReference type="Proteomes" id="UP000325690">
    <property type="component" value="Unassembled WGS sequence"/>
</dbReference>
<name>A0A5N5UYQ9_MYCPH</name>
<proteinExistence type="predicted"/>
<dbReference type="Pfam" id="PF24092">
    <property type="entry name" value="DUF7373_C"/>
    <property type="match status" value="1"/>
</dbReference>
<dbReference type="EMBL" id="ANBP01000023">
    <property type="protein sequence ID" value="KAB7754785.1"/>
    <property type="molecule type" value="Genomic_DNA"/>
</dbReference>
<sequence>MAALDTGPYPTAPGRLFGVAGADQRDQSVLESHRLAEFTTGPWQVDQEIRDLPGDLSLGMIGPASTPKMLQDNDVLPAPAPDIAARHSLITAFSSMRATAAEVSQPRSLQNVVMLFPDAAAAAAAAAEMTAHARPSDEDLAPGRPTPLPNSPEVTATTYETPAGGERVDVFTGHGPYVFFNSARTDAAFLGADAVTLVDAAVLHQKRGIERFVPTPTDDLTNLPVDPTGQLLARTLTAPDDRMPYMAGVWPTKGWLHFELNPVAAAALFDTAGVDAVAQRLTTVYQAANPQGAERVADYLAEETGGIGSVRPVDGVPGLDAARCFERTSGSLPATAPMTWQRVSWRFKCVSSVDRYAFTAFSADGTDVRQQMAAQYRILAGR</sequence>
<feature type="domain" description="DUF7373" evidence="2">
    <location>
        <begin position="23"/>
        <end position="225"/>
    </location>
</feature>
<reference evidence="4 5" key="1">
    <citation type="submission" date="2012-10" db="EMBL/GenBank/DDBJ databases">
        <title>The draft sequence of the Mycobacterium pheli genome.</title>
        <authorList>
            <person name="Pettersson B.M.F."/>
            <person name="Das S."/>
            <person name="Dasgupta S."/>
            <person name="Bhattacharya A."/>
            <person name="Kirsebom L.A."/>
        </authorList>
    </citation>
    <scope>NUCLEOTIDE SEQUENCE [LARGE SCALE GENOMIC DNA]</scope>
    <source>
        <strain evidence="4 5">CCUG 21000</strain>
    </source>
</reference>
<dbReference type="AlphaFoldDB" id="A0A5N5UYQ9"/>
<organism evidence="4 5">
    <name type="scientific">Mycolicibacterium phlei DSM 43239 = CCUG 21000</name>
    <dbReference type="NCBI Taxonomy" id="1226750"/>
    <lineage>
        <taxon>Bacteria</taxon>
        <taxon>Bacillati</taxon>
        <taxon>Actinomycetota</taxon>
        <taxon>Actinomycetes</taxon>
        <taxon>Mycobacteriales</taxon>
        <taxon>Mycobacteriaceae</taxon>
        <taxon>Mycolicibacterium</taxon>
    </lineage>
</organism>
<accession>A0A5N5UYQ9</accession>
<protein>
    <submittedName>
        <fullName evidence="4">Uncharacterized protein</fullName>
    </submittedName>
</protein>
<feature type="region of interest" description="Disordered" evidence="1">
    <location>
        <begin position="130"/>
        <end position="156"/>
    </location>
</feature>